<keyword evidence="2" id="KW-0732">Signal</keyword>
<keyword evidence="1" id="KW-0677">Repeat</keyword>
<dbReference type="Proteomes" id="UP000243515">
    <property type="component" value="Unassembled WGS sequence"/>
</dbReference>
<dbReference type="Pfam" id="PF22939">
    <property type="entry name" value="WHD_GPIID"/>
    <property type="match status" value="1"/>
</dbReference>
<dbReference type="PANTHER" id="PTHR10039:SF14">
    <property type="entry name" value="NACHT DOMAIN-CONTAINING PROTEIN"/>
    <property type="match status" value="1"/>
</dbReference>
<dbReference type="Gene3D" id="3.40.50.300">
    <property type="entry name" value="P-loop containing nucleotide triphosphate hydrolases"/>
    <property type="match status" value="1"/>
</dbReference>
<name>A0A232M0Y4_9EURO</name>
<feature type="domain" description="NACHT" evidence="3">
    <location>
        <begin position="448"/>
        <end position="597"/>
    </location>
</feature>
<dbReference type="InterPro" id="IPR056884">
    <property type="entry name" value="NPHP3-like_N"/>
</dbReference>
<evidence type="ECO:0000256" key="1">
    <source>
        <dbReference type="ARBA" id="ARBA00022737"/>
    </source>
</evidence>
<dbReference type="EMBL" id="NPHW01003202">
    <property type="protein sequence ID" value="OXV09978.1"/>
    <property type="molecule type" value="Genomic_DNA"/>
</dbReference>
<feature type="chain" id="PRO_5013099244" description="NACHT domain-containing protein" evidence="2">
    <location>
        <begin position="24"/>
        <end position="893"/>
    </location>
</feature>
<dbReference type="InterPro" id="IPR007111">
    <property type="entry name" value="NACHT_NTPase"/>
</dbReference>
<sequence length="893" mass="100522">MDSITATAVVAVILSLILAFAAGHRPWTKKARATPLTLRISNIPRSISEGELQDILIDLAGEINASPGVADHDRPELLAWSCARSGHSERSFVATATFRVPPAPIQLESAIKRTIGVDSGSTQLIRVDLDFFGLTPLADPQDPAVDIIAVTGLAGHAFGSWKSRGEPYMWLRDFLPESVPNARILTYGYDTTLPGSQSTASILELSKKLLESVKTIRSQQEALVHAAEGSPDDQGVFRSCYAVMFFGVPNRGLDTSSLISMVKGQPNEDLVKNLDPSSAFLGLLHQRFYDRFIFEDSQIICIFETKETATVEWSQKSRAWERTGRTIMMVPRTSAIHAGKIEKPYDQLPIDADHSDIVKFSNPANSDYVIIKSRIKQLVDDAPKVIKKRVTDHRKRLSDTEAKYVKALDAPDYVSFRKYRVEEPAGGTCQWFLRDKSVHSWLSEDKPTFLWVRGAPGQGKTVLSKFLLEHLESQLPNSQYARVIYFFFYDQDERFQTVSSLLRSLIKQLLTAPDLSGYIAEIIDLPTETEDDLWVILETIIRTPVFRTIYCVLDALDECKDEESRKRLLKRITRLLQTPSRKEGSFPALKLLVTSRPIVDISRELGPFPCIDLKANLDDLKIFINSKVTALDHLSTDLQKLAVELLLGRAERTFLWVSIVLKKLKAMVLPSPAKLRNTVKEIPTDLDELYRSIINRIMEGTPEEQKLLVWVVYSRRPLTLKELEAALATQMDSKNKRSTDEHMINLTAEAVTSTAGVILEITSDDKVHLIHQSAKDFLLKNQQLRSAKFCNGLDPNIYLARVCMIYLSFDDFESGPCGNREKLAERKRQYPLFHYAAHNWHAHIQGQNDIGGISNLICRLIEPRSPILRSWGEAAQIQDLHEATATQQSTKTE</sequence>
<dbReference type="PANTHER" id="PTHR10039">
    <property type="entry name" value="AMELOGENIN"/>
    <property type="match status" value="1"/>
</dbReference>
<dbReference type="PROSITE" id="PS50837">
    <property type="entry name" value="NACHT"/>
    <property type="match status" value="1"/>
</dbReference>
<keyword evidence="5" id="KW-1185">Reference proteome</keyword>
<dbReference type="InterPro" id="IPR054471">
    <property type="entry name" value="GPIID_WHD"/>
</dbReference>
<evidence type="ECO:0000313" key="4">
    <source>
        <dbReference type="EMBL" id="OXV09978.1"/>
    </source>
</evidence>
<dbReference type="Pfam" id="PF24883">
    <property type="entry name" value="NPHP3_N"/>
    <property type="match status" value="1"/>
</dbReference>
<evidence type="ECO:0000256" key="2">
    <source>
        <dbReference type="SAM" id="SignalP"/>
    </source>
</evidence>
<evidence type="ECO:0000313" key="5">
    <source>
        <dbReference type="Proteomes" id="UP000243515"/>
    </source>
</evidence>
<dbReference type="SUPFAM" id="SSF52540">
    <property type="entry name" value="P-loop containing nucleoside triphosphate hydrolases"/>
    <property type="match status" value="1"/>
</dbReference>
<protein>
    <recommendedName>
        <fullName evidence="3">NACHT domain-containing protein</fullName>
    </recommendedName>
</protein>
<accession>A0A232M0Y4</accession>
<reference evidence="4 5" key="1">
    <citation type="journal article" date="2015" name="Environ. Microbiol.">
        <title>Metagenome sequence of Elaphomyces granulatus from sporocarp tissue reveals Ascomycota ectomycorrhizal fingerprints of genome expansion and a Proteobacteria-rich microbiome.</title>
        <authorList>
            <person name="Quandt C.A."/>
            <person name="Kohler A."/>
            <person name="Hesse C.N."/>
            <person name="Sharpton T.J."/>
            <person name="Martin F."/>
            <person name="Spatafora J.W."/>
        </authorList>
    </citation>
    <scope>NUCLEOTIDE SEQUENCE [LARGE SCALE GENOMIC DNA]</scope>
    <source>
        <strain evidence="4 5">OSC145934</strain>
    </source>
</reference>
<gene>
    <name evidence="4" type="ORF">Egran_02259</name>
</gene>
<organism evidence="4 5">
    <name type="scientific">Elaphomyces granulatus</name>
    <dbReference type="NCBI Taxonomy" id="519963"/>
    <lineage>
        <taxon>Eukaryota</taxon>
        <taxon>Fungi</taxon>
        <taxon>Dikarya</taxon>
        <taxon>Ascomycota</taxon>
        <taxon>Pezizomycotina</taxon>
        <taxon>Eurotiomycetes</taxon>
        <taxon>Eurotiomycetidae</taxon>
        <taxon>Eurotiales</taxon>
        <taxon>Elaphomycetaceae</taxon>
        <taxon>Elaphomyces</taxon>
    </lineage>
</organism>
<comment type="caution">
    <text evidence="4">The sequence shown here is derived from an EMBL/GenBank/DDBJ whole genome shotgun (WGS) entry which is preliminary data.</text>
</comment>
<dbReference type="AlphaFoldDB" id="A0A232M0Y4"/>
<proteinExistence type="predicted"/>
<dbReference type="InterPro" id="IPR027417">
    <property type="entry name" value="P-loop_NTPase"/>
</dbReference>
<feature type="signal peptide" evidence="2">
    <location>
        <begin position="1"/>
        <end position="23"/>
    </location>
</feature>
<dbReference type="OrthoDB" id="20872at2759"/>
<evidence type="ECO:0000259" key="3">
    <source>
        <dbReference type="PROSITE" id="PS50837"/>
    </source>
</evidence>